<comment type="caution">
    <text evidence="1">The sequence shown here is derived from an EMBL/GenBank/DDBJ whole genome shotgun (WGS) entry which is preliminary data.</text>
</comment>
<evidence type="ECO:0000313" key="2">
    <source>
        <dbReference type="Proteomes" id="UP000054223"/>
    </source>
</evidence>
<reference evidence="1 2" key="1">
    <citation type="submission" date="2015-11" db="EMBL/GenBank/DDBJ databases">
        <title>Solirubrum puertoriconensis gen. nov. an environmental bacteria isolated in Puerto Rico.</title>
        <authorList>
            <person name="Cuebas-Irizarry M.F."/>
            <person name="Montalvo-Rodriguez R."/>
        </authorList>
    </citation>
    <scope>NUCLEOTIDE SEQUENCE [LARGE SCALE GENOMIC DNA]</scope>
    <source>
        <strain evidence="1 2">MC1A</strain>
    </source>
</reference>
<dbReference type="AlphaFoldDB" id="A0A9X0HNX0"/>
<organism evidence="1 2">
    <name type="scientific">Solirubrum puertoriconensis</name>
    <dbReference type="NCBI Taxonomy" id="1751427"/>
    <lineage>
        <taxon>Bacteria</taxon>
        <taxon>Pseudomonadati</taxon>
        <taxon>Bacteroidota</taxon>
        <taxon>Cytophagia</taxon>
        <taxon>Cytophagales</taxon>
    </lineage>
</organism>
<name>A0A9X0HNX0_SOLP1</name>
<keyword evidence="2" id="KW-1185">Reference proteome</keyword>
<accession>A0A9X0HNX0</accession>
<protein>
    <submittedName>
        <fullName evidence="1">Uncharacterized protein</fullName>
    </submittedName>
</protein>
<dbReference type="Proteomes" id="UP000054223">
    <property type="component" value="Unassembled WGS sequence"/>
</dbReference>
<proteinExistence type="predicted"/>
<evidence type="ECO:0000313" key="1">
    <source>
        <dbReference type="EMBL" id="KUG09394.1"/>
    </source>
</evidence>
<sequence length="121" mass="13676">MQAIATAATALTVAASMPRYKGPLGNFLKEQHRLKDEKARAVMAAATLRSMRTNVLALVEDSPVFSPVERQRTAESIEQCQCIAQLQRWFRNVYRLRNEREESLQLAYAEGTCTFISALNR</sequence>
<dbReference type="EMBL" id="LNAL01000003">
    <property type="protein sequence ID" value="KUG09394.1"/>
    <property type="molecule type" value="Genomic_DNA"/>
</dbReference>
<gene>
    <name evidence="1" type="ORF">ASU33_16835</name>
</gene>